<organism evidence="1 2">
    <name type="scientific">Massariosphaeria phaeospora</name>
    <dbReference type="NCBI Taxonomy" id="100035"/>
    <lineage>
        <taxon>Eukaryota</taxon>
        <taxon>Fungi</taxon>
        <taxon>Dikarya</taxon>
        <taxon>Ascomycota</taxon>
        <taxon>Pezizomycotina</taxon>
        <taxon>Dothideomycetes</taxon>
        <taxon>Pleosporomycetidae</taxon>
        <taxon>Pleosporales</taxon>
        <taxon>Pleosporales incertae sedis</taxon>
        <taxon>Massariosphaeria</taxon>
    </lineage>
</organism>
<dbReference type="EMBL" id="JAADJZ010000024">
    <property type="protein sequence ID" value="KAF2867101.1"/>
    <property type="molecule type" value="Genomic_DNA"/>
</dbReference>
<name>A0A7C8M442_9PLEO</name>
<gene>
    <name evidence="1" type="ORF">BDV95DRAFT_671315</name>
</gene>
<dbReference type="Proteomes" id="UP000481861">
    <property type="component" value="Unassembled WGS sequence"/>
</dbReference>
<accession>A0A7C8M442</accession>
<comment type="caution">
    <text evidence="1">The sequence shown here is derived from an EMBL/GenBank/DDBJ whole genome shotgun (WGS) entry which is preliminary data.</text>
</comment>
<sequence>MASSKAACFLCNAFITMHGKDAHHQNSWTSLSRMEITINPASHWFGPTIQRRACKTDPNESTHLTLPHSASTLQSSYKAVETTSTVGKLRRCSGFISGSSSMGAKSVYQELESGTSRSPADPSTCKAVQALIQGQTVLIARQARSYAAGSLTLRLEYAAKALSLASTSSPNNNAHTLEWLS</sequence>
<proteinExistence type="predicted"/>
<protein>
    <submittedName>
        <fullName evidence="1">Uncharacterized protein</fullName>
    </submittedName>
</protein>
<dbReference type="AlphaFoldDB" id="A0A7C8M442"/>
<evidence type="ECO:0000313" key="1">
    <source>
        <dbReference type="EMBL" id="KAF2867101.1"/>
    </source>
</evidence>
<dbReference type="OrthoDB" id="4851849at2759"/>
<keyword evidence="2" id="KW-1185">Reference proteome</keyword>
<evidence type="ECO:0000313" key="2">
    <source>
        <dbReference type="Proteomes" id="UP000481861"/>
    </source>
</evidence>
<reference evidence="1 2" key="1">
    <citation type="submission" date="2020-01" db="EMBL/GenBank/DDBJ databases">
        <authorList>
            <consortium name="DOE Joint Genome Institute"/>
            <person name="Haridas S."/>
            <person name="Albert R."/>
            <person name="Binder M."/>
            <person name="Bloem J."/>
            <person name="Labutti K."/>
            <person name="Salamov A."/>
            <person name="Andreopoulos B."/>
            <person name="Baker S.E."/>
            <person name="Barry K."/>
            <person name="Bills G."/>
            <person name="Bluhm B.H."/>
            <person name="Cannon C."/>
            <person name="Castanera R."/>
            <person name="Culley D.E."/>
            <person name="Daum C."/>
            <person name="Ezra D."/>
            <person name="Gonzalez J.B."/>
            <person name="Henrissat B."/>
            <person name="Kuo A."/>
            <person name="Liang C."/>
            <person name="Lipzen A."/>
            <person name="Lutzoni F."/>
            <person name="Magnuson J."/>
            <person name="Mondo S."/>
            <person name="Nolan M."/>
            <person name="Ohm R."/>
            <person name="Pangilinan J."/>
            <person name="Park H.-J.H."/>
            <person name="Ramirez L."/>
            <person name="Alfaro M."/>
            <person name="Sun H."/>
            <person name="Tritt A."/>
            <person name="Yoshinaga Y."/>
            <person name="Zwiers L.-H.L."/>
            <person name="Turgeon B.G."/>
            <person name="Goodwin S.B."/>
            <person name="Spatafora J.W."/>
            <person name="Crous P.W."/>
            <person name="Grigoriev I.V."/>
        </authorList>
    </citation>
    <scope>NUCLEOTIDE SEQUENCE [LARGE SCALE GENOMIC DNA]</scope>
    <source>
        <strain evidence="1 2">CBS 611.86</strain>
    </source>
</reference>